<name>A0A1Y4MI23_9FIRM</name>
<reference evidence="2" key="1">
    <citation type="submission" date="2017-04" db="EMBL/GenBank/DDBJ databases">
        <title>Function of individual gut microbiota members based on whole genome sequencing of pure cultures obtained from chicken caecum.</title>
        <authorList>
            <person name="Medvecky M."/>
            <person name="Cejkova D."/>
            <person name="Polansky O."/>
            <person name="Karasova D."/>
            <person name="Kubasova T."/>
            <person name="Cizek A."/>
            <person name="Rychlik I."/>
        </authorList>
    </citation>
    <scope>NUCLEOTIDE SEQUENCE [LARGE SCALE GENOMIC DNA]</scope>
    <source>
        <strain evidence="2">An175</strain>
    </source>
</reference>
<proteinExistence type="predicted"/>
<dbReference type="Proteomes" id="UP000196386">
    <property type="component" value="Unassembled WGS sequence"/>
</dbReference>
<organism evidence="1 2">
    <name type="scientific">Anaerotruncus colihominis</name>
    <dbReference type="NCBI Taxonomy" id="169435"/>
    <lineage>
        <taxon>Bacteria</taxon>
        <taxon>Bacillati</taxon>
        <taxon>Bacillota</taxon>
        <taxon>Clostridia</taxon>
        <taxon>Eubacteriales</taxon>
        <taxon>Oscillospiraceae</taxon>
        <taxon>Anaerotruncus</taxon>
    </lineage>
</organism>
<dbReference type="AlphaFoldDB" id="A0A1Y4MI23"/>
<evidence type="ECO:0000313" key="2">
    <source>
        <dbReference type="Proteomes" id="UP000196386"/>
    </source>
</evidence>
<evidence type="ECO:0000313" key="1">
    <source>
        <dbReference type="EMBL" id="OUP68405.1"/>
    </source>
</evidence>
<accession>A0A1Y4MI23</accession>
<protein>
    <submittedName>
        <fullName evidence="1">Uncharacterized protein</fullName>
    </submittedName>
</protein>
<comment type="caution">
    <text evidence="1">The sequence shown here is derived from an EMBL/GenBank/DDBJ whole genome shotgun (WGS) entry which is preliminary data.</text>
</comment>
<dbReference type="EMBL" id="NFKP01000018">
    <property type="protein sequence ID" value="OUP68405.1"/>
    <property type="molecule type" value="Genomic_DNA"/>
</dbReference>
<sequence>MYAAFQSHVLRPEFPETPTGIFKKRACPFLEQRYRCSVFGFFAMGPAPIAPAAPLKLLCACVFSDITV</sequence>
<gene>
    <name evidence="1" type="ORF">B5F11_13475</name>
</gene>